<dbReference type="STRING" id="1915400.FM21_18525"/>
<evidence type="ECO:0000313" key="3">
    <source>
        <dbReference type="Proteomes" id="UP000029095"/>
    </source>
</evidence>
<accession>A0A086MVE7</accession>
<protein>
    <submittedName>
        <fullName evidence="2">Membrane protein</fullName>
    </submittedName>
</protein>
<dbReference type="EMBL" id="JNFQ01000002">
    <property type="protein sequence ID" value="KFG72865.1"/>
    <property type="molecule type" value="Genomic_DNA"/>
</dbReference>
<feature type="transmembrane region" description="Helical" evidence="1">
    <location>
        <begin position="160"/>
        <end position="179"/>
    </location>
</feature>
<name>A0A086MVE7_9ACTN</name>
<proteinExistence type="predicted"/>
<dbReference type="RefSeq" id="WP_043382897.1">
    <property type="nucleotide sequence ID" value="NZ_KN039947.1"/>
</dbReference>
<keyword evidence="1" id="KW-0472">Membrane</keyword>
<dbReference type="AlphaFoldDB" id="A0A086MVE7"/>
<dbReference type="Pfam" id="PF13620">
    <property type="entry name" value="CarboxypepD_reg"/>
    <property type="match status" value="1"/>
</dbReference>
<feature type="transmembrane region" description="Helical" evidence="1">
    <location>
        <begin position="219"/>
        <end position="238"/>
    </location>
</feature>
<organism evidence="2 3">
    <name type="scientific">Streptomyces mutabilis</name>
    <dbReference type="NCBI Taxonomy" id="67332"/>
    <lineage>
        <taxon>Bacteria</taxon>
        <taxon>Bacillati</taxon>
        <taxon>Actinomycetota</taxon>
        <taxon>Actinomycetes</taxon>
        <taxon>Kitasatosporales</taxon>
        <taxon>Streptomycetaceae</taxon>
        <taxon>Streptomyces</taxon>
    </lineage>
</organism>
<feature type="transmembrane region" description="Helical" evidence="1">
    <location>
        <begin position="302"/>
        <end position="322"/>
    </location>
</feature>
<gene>
    <name evidence="2" type="ORF">FM21_18525</name>
</gene>
<feature type="transmembrane region" description="Helical" evidence="1">
    <location>
        <begin position="28"/>
        <end position="47"/>
    </location>
</feature>
<dbReference type="Proteomes" id="UP000029095">
    <property type="component" value="Unassembled WGS sequence"/>
</dbReference>
<dbReference type="HOGENOM" id="CLU_045983_2_0_11"/>
<keyword evidence="1" id="KW-1133">Transmembrane helix</keyword>
<feature type="transmembrane region" description="Helical" evidence="1">
    <location>
        <begin position="245"/>
        <end position="266"/>
    </location>
</feature>
<dbReference type="Gene3D" id="2.60.40.1120">
    <property type="entry name" value="Carboxypeptidase-like, regulatory domain"/>
    <property type="match status" value="1"/>
</dbReference>
<keyword evidence="3" id="KW-1185">Reference proteome</keyword>
<comment type="caution">
    <text evidence="2">The sequence shown here is derived from an EMBL/GenBank/DDBJ whole genome shotgun (WGS) entry which is preliminary data.</text>
</comment>
<keyword evidence="1" id="KW-0812">Transmembrane</keyword>
<evidence type="ECO:0000256" key="1">
    <source>
        <dbReference type="SAM" id="Phobius"/>
    </source>
</evidence>
<dbReference type="InterPro" id="IPR008969">
    <property type="entry name" value="CarboxyPept-like_regulatory"/>
</dbReference>
<reference evidence="2 3" key="1">
    <citation type="submission" date="2014-05" db="EMBL/GenBank/DDBJ databases">
        <title>Complete genome sequence of the Streptomyces mutabilis TRM45540.</title>
        <authorList>
            <person name="Luo X."/>
            <person name="Zhang L."/>
        </authorList>
    </citation>
    <scope>NUCLEOTIDE SEQUENCE [LARGE SCALE GENOMIC DNA]</scope>
    <source>
        <strain evidence="2 3">TRM45540</strain>
    </source>
</reference>
<feature type="transmembrane region" description="Helical" evidence="1">
    <location>
        <begin position="191"/>
        <end position="213"/>
    </location>
</feature>
<dbReference type="SUPFAM" id="SSF49464">
    <property type="entry name" value="Carboxypeptidase regulatory domain-like"/>
    <property type="match status" value="1"/>
</dbReference>
<evidence type="ECO:0000313" key="2">
    <source>
        <dbReference type="EMBL" id="KFG72865.1"/>
    </source>
</evidence>
<sequence length="463" mass="48650">MNGSVGQQGNDQDRPGVRLRSARTLLEAAWFPAALFLGFLFSFAPALHSPQPHHAEVVVAGSATAREVDAALERTAPGGFDVTAVSTPAETREAVRDRTAVAGYAAGDHDPVLFVAKANGASLKQAVTSAFAEVAAEHSGRLDVRDVAPTVAGDRLGTTLVYFAIAWSVPGYILATTLLRAVTFDRRRKVLSILGVSALFSAVGYGVGVGLGYLPHSPVTLPVAFLLTAAVATFASGLAPFTRQFFPAVGMTLFIVLSIPTSGGVAPAPMLPTFFQYVHTVMPLGNAVDALRSALYFDGAGLLKPILVLGTWFAVGAALLALDAHLHQRKAARLDACQEVQEPPVDDPALETPIPTAIPVHPHHFGEPAPDLVGTVRDTWEQPVRHAAVTVLGPDGRHLVSTSTNARGQYAVTGLPEDHLGIVVSSPGHQPAVQRRLLRSGEVAHADFVLQHRHAVACDAVGS</sequence>